<keyword evidence="1" id="KW-0732">Signal</keyword>
<feature type="chain" id="PRO_5046061491" evidence="1">
    <location>
        <begin position="19"/>
        <end position="146"/>
    </location>
</feature>
<comment type="caution">
    <text evidence="2">The sequence shown here is derived from an EMBL/GenBank/DDBJ whole genome shotgun (WGS) entry which is preliminary data.</text>
</comment>
<organism evidence="2 3">
    <name type="scientific">Psychroflexus lacisalsi</name>
    <dbReference type="NCBI Taxonomy" id="503928"/>
    <lineage>
        <taxon>Bacteria</taxon>
        <taxon>Pseudomonadati</taxon>
        <taxon>Bacteroidota</taxon>
        <taxon>Flavobacteriia</taxon>
        <taxon>Flavobacteriales</taxon>
        <taxon>Flavobacteriaceae</taxon>
        <taxon>Psychroflexus</taxon>
    </lineage>
</organism>
<reference evidence="3" key="1">
    <citation type="journal article" date="2019" name="Int. J. Syst. Evol. Microbiol.">
        <title>The Global Catalogue of Microorganisms (GCM) 10K type strain sequencing project: providing services to taxonomists for standard genome sequencing and annotation.</title>
        <authorList>
            <consortium name="The Broad Institute Genomics Platform"/>
            <consortium name="The Broad Institute Genome Sequencing Center for Infectious Disease"/>
            <person name="Wu L."/>
            <person name="Ma J."/>
        </authorList>
    </citation>
    <scope>NUCLEOTIDE SEQUENCE [LARGE SCALE GENOMIC DNA]</scope>
    <source>
        <strain evidence="3">JCM 16231</strain>
    </source>
</reference>
<dbReference type="Proteomes" id="UP001500185">
    <property type="component" value="Unassembled WGS sequence"/>
</dbReference>
<name>A0ABP3V7N2_9FLAO</name>
<dbReference type="EMBL" id="BAAAGG010000001">
    <property type="protein sequence ID" value="GAA0751052.1"/>
    <property type="molecule type" value="Genomic_DNA"/>
</dbReference>
<gene>
    <name evidence="2" type="ORF">GCM10009433_00630</name>
</gene>
<feature type="signal peptide" evidence="1">
    <location>
        <begin position="1"/>
        <end position="18"/>
    </location>
</feature>
<evidence type="ECO:0000256" key="1">
    <source>
        <dbReference type="SAM" id="SignalP"/>
    </source>
</evidence>
<evidence type="ECO:0000313" key="3">
    <source>
        <dbReference type="Proteomes" id="UP001500185"/>
    </source>
</evidence>
<accession>A0ABP3V7N2</accession>
<protein>
    <submittedName>
        <fullName evidence="2">Uncharacterized protein</fullName>
    </submittedName>
</protein>
<keyword evidence="3" id="KW-1185">Reference proteome</keyword>
<proteinExistence type="predicted"/>
<sequence>MKNIVILLLCFYSISALSQVPYGFNYQATVRDNNGDLIKNQEVIFKFNIISGLPENTPVYSETNSLITDDLGQINTIVGQGNTQIGQFNQIDWSTGIFHLNIELNTGSGFVNLGTTQFLSVPFSFYSKKSGTSQQNKTLMYLSDGF</sequence>
<dbReference type="RefSeq" id="WP_224455367.1">
    <property type="nucleotide sequence ID" value="NZ_BAAAGG010000001.1"/>
</dbReference>
<evidence type="ECO:0000313" key="2">
    <source>
        <dbReference type="EMBL" id="GAA0751052.1"/>
    </source>
</evidence>